<gene>
    <name evidence="5" type="ORF">COY37_11590</name>
</gene>
<dbReference type="GO" id="GO:0016757">
    <property type="term" value="F:glycosyltransferase activity"/>
    <property type="evidence" value="ECO:0007669"/>
    <property type="project" value="UniProtKB-KW"/>
</dbReference>
<dbReference type="InterPro" id="IPR028098">
    <property type="entry name" value="Glyco_trans_4-like_N"/>
</dbReference>
<organism evidence="5 6">
    <name type="scientific">Candidatus Aquicultor secundus</name>
    <dbReference type="NCBI Taxonomy" id="1973895"/>
    <lineage>
        <taxon>Bacteria</taxon>
        <taxon>Bacillati</taxon>
        <taxon>Actinomycetota</taxon>
        <taxon>Candidatus Aquicultoria</taxon>
        <taxon>Candidatus Aquicultorales</taxon>
        <taxon>Candidatus Aquicultoraceae</taxon>
        <taxon>Candidatus Aquicultor</taxon>
    </lineage>
</organism>
<dbReference type="AlphaFoldDB" id="A0A2M7T4X5"/>
<dbReference type="Pfam" id="PF13439">
    <property type="entry name" value="Glyco_transf_4"/>
    <property type="match status" value="1"/>
</dbReference>
<evidence type="ECO:0000256" key="2">
    <source>
        <dbReference type="ARBA" id="ARBA00022679"/>
    </source>
</evidence>
<feature type="domain" description="Glycosyl transferase family 1" evidence="3">
    <location>
        <begin position="197"/>
        <end position="358"/>
    </location>
</feature>
<dbReference type="Gene3D" id="3.40.50.2000">
    <property type="entry name" value="Glycogen Phosphorylase B"/>
    <property type="match status" value="2"/>
</dbReference>
<dbReference type="EMBL" id="PFNG01000272">
    <property type="protein sequence ID" value="PIZ34650.1"/>
    <property type="molecule type" value="Genomic_DNA"/>
</dbReference>
<dbReference type="Proteomes" id="UP000230956">
    <property type="component" value="Unassembled WGS sequence"/>
</dbReference>
<proteinExistence type="predicted"/>
<dbReference type="CDD" id="cd03808">
    <property type="entry name" value="GT4_CapM-like"/>
    <property type="match status" value="1"/>
</dbReference>
<evidence type="ECO:0000256" key="1">
    <source>
        <dbReference type="ARBA" id="ARBA00022676"/>
    </source>
</evidence>
<name>A0A2M7T4X5_9ACTN</name>
<accession>A0A2M7T4X5</accession>
<evidence type="ECO:0000313" key="5">
    <source>
        <dbReference type="EMBL" id="PIZ34650.1"/>
    </source>
</evidence>
<dbReference type="SUPFAM" id="SSF53756">
    <property type="entry name" value="UDP-Glycosyltransferase/glycogen phosphorylase"/>
    <property type="match status" value="1"/>
</dbReference>
<keyword evidence="2 5" id="KW-0808">Transferase</keyword>
<evidence type="ECO:0000259" key="3">
    <source>
        <dbReference type="Pfam" id="PF00534"/>
    </source>
</evidence>
<dbReference type="InterPro" id="IPR001296">
    <property type="entry name" value="Glyco_trans_1"/>
</dbReference>
<dbReference type="RefSeq" id="WP_286977651.1">
    <property type="nucleotide sequence ID" value="NZ_PFNG01000272.1"/>
</dbReference>
<comment type="caution">
    <text evidence="5">The sequence shown here is derived from an EMBL/GenBank/DDBJ whole genome shotgun (WGS) entry which is preliminary data.</text>
</comment>
<reference evidence="6" key="1">
    <citation type="submission" date="2017-09" db="EMBL/GenBank/DDBJ databases">
        <title>Depth-based differentiation of microbial function through sediment-hosted aquifers and enrichment of novel symbionts in the deep terrestrial subsurface.</title>
        <authorList>
            <person name="Probst A.J."/>
            <person name="Ladd B."/>
            <person name="Jarett J.K."/>
            <person name="Geller-Mcgrath D.E."/>
            <person name="Sieber C.M.K."/>
            <person name="Emerson J.B."/>
            <person name="Anantharaman K."/>
            <person name="Thomas B.C."/>
            <person name="Malmstrom R."/>
            <person name="Stieglmeier M."/>
            <person name="Klingl A."/>
            <person name="Woyke T."/>
            <person name="Ryan C.M."/>
            <person name="Banfield J.F."/>
        </authorList>
    </citation>
    <scope>NUCLEOTIDE SEQUENCE [LARGE SCALE GENOMIC DNA]</scope>
</reference>
<sequence length="383" mass="42012">MKNGKLRVLLLIEASGSGAGRHVLDLADGLAQSGHEVHLLYSPLRIEDAFLQRIRELDGAIYSKDIAMRRSISPWHDMRSYTRVVEYTRKFGPFDIVHGHSSKAGALARLIKIFGARSAKIVYTPHAFITLSPGLSGLKRMAYSAIERFLGRRFSDAVIAVSHQEAEHAVELGLPASRVHTIANGVGPAKDVLKHRGEQRQALNIASDDVVIGFSGRLDYQKAPEVLLEAYLALGTGVDTHLVFLGEGPERQKLEGIAGAHHITGAIHIVGYHAMAQEFLSAFDIFVLPSRYEGLPYTLLEAMATGLPVVATAVGGNCELVREGVNGFLVPPDSAEDLKKALYSLVHDAELRERFGRASLEIIRSTYSKRTMVEQTLELYRSL</sequence>
<dbReference type="PANTHER" id="PTHR12526:SF636">
    <property type="entry name" value="BLL3647 PROTEIN"/>
    <property type="match status" value="1"/>
</dbReference>
<feature type="domain" description="Glycosyltransferase subfamily 4-like N-terminal" evidence="4">
    <location>
        <begin position="17"/>
        <end position="187"/>
    </location>
</feature>
<protein>
    <submittedName>
        <fullName evidence="5">Glycosyltransferase family 1 protein</fullName>
    </submittedName>
</protein>
<evidence type="ECO:0000259" key="4">
    <source>
        <dbReference type="Pfam" id="PF13439"/>
    </source>
</evidence>
<dbReference type="Pfam" id="PF00534">
    <property type="entry name" value="Glycos_transf_1"/>
    <property type="match status" value="1"/>
</dbReference>
<evidence type="ECO:0000313" key="6">
    <source>
        <dbReference type="Proteomes" id="UP000230956"/>
    </source>
</evidence>
<dbReference type="PANTHER" id="PTHR12526">
    <property type="entry name" value="GLYCOSYLTRANSFERASE"/>
    <property type="match status" value="1"/>
</dbReference>
<keyword evidence="1" id="KW-0328">Glycosyltransferase</keyword>